<protein>
    <recommendedName>
        <fullName evidence="7">Large ribosomal subunit protein uL23m</fullName>
    </recommendedName>
    <alternativeName>
        <fullName evidence="8">39S ribosomal protein L23, mitochondrial</fullName>
    </alternativeName>
</protein>
<evidence type="ECO:0000256" key="2">
    <source>
        <dbReference type="ARBA" id="ARBA00006700"/>
    </source>
</evidence>
<evidence type="ECO:0000256" key="6">
    <source>
        <dbReference type="ARBA" id="ARBA00038782"/>
    </source>
</evidence>
<organism evidence="9">
    <name type="scientific">Dermatophagoides farinae</name>
    <name type="common">American house dust mite</name>
    <dbReference type="NCBI Taxonomy" id="6954"/>
    <lineage>
        <taxon>Eukaryota</taxon>
        <taxon>Metazoa</taxon>
        <taxon>Ecdysozoa</taxon>
        <taxon>Arthropoda</taxon>
        <taxon>Chelicerata</taxon>
        <taxon>Arachnida</taxon>
        <taxon>Acari</taxon>
        <taxon>Acariformes</taxon>
        <taxon>Sarcoptiformes</taxon>
        <taxon>Astigmata</taxon>
        <taxon>Psoroptidia</taxon>
        <taxon>Analgoidea</taxon>
        <taxon>Pyroglyphidae</taxon>
        <taxon>Dermatophagoidinae</taxon>
        <taxon>Dermatophagoides</taxon>
    </lineage>
</organism>
<dbReference type="OrthoDB" id="275582at2759"/>
<dbReference type="GO" id="GO:0032543">
    <property type="term" value="P:mitochondrial translation"/>
    <property type="evidence" value="ECO:0007669"/>
    <property type="project" value="TreeGrafter"/>
</dbReference>
<dbReference type="InterPro" id="IPR013025">
    <property type="entry name" value="Ribosomal_uL23-like"/>
</dbReference>
<evidence type="ECO:0000256" key="1">
    <source>
        <dbReference type="ARBA" id="ARBA00004173"/>
    </source>
</evidence>
<evidence type="ECO:0000313" key="9">
    <source>
        <dbReference type="EMBL" id="KAH7646550.1"/>
    </source>
</evidence>
<name>A0A9D4PB04_DERFA</name>
<dbReference type="GO" id="GO:0003735">
    <property type="term" value="F:structural constituent of ribosome"/>
    <property type="evidence" value="ECO:0007669"/>
    <property type="project" value="InterPro"/>
</dbReference>
<dbReference type="Proteomes" id="UP000828236">
    <property type="component" value="Unassembled WGS sequence"/>
</dbReference>
<dbReference type="SUPFAM" id="SSF54189">
    <property type="entry name" value="Ribosomal proteins S24e, L23 and L15e"/>
    <property type="match status" value="1"/>
</dbReference>
<comment type="subunit">
    <text evidence="6">Component of the mitochondrial ribosome large subunit (39S) which comprises a 16S rRNA and about 50 distinct proteins.</text>
</comment>
<dbReference type="InterPro" id="IPR012678">
    <property type="entry name" value="Ribosomal_uL23/eL15/eS24_sf"/>
</dbReference>
<gene>
    <name evidence="9" type="ORF">HUG17_2088</name>
</gene>
<accession>A0A9D4PB04</accession>
<dbReference type="FunFam" id="3.30.70.330:FF:000284">
    <property type="entry name" value="39S ribosomal protein L23, mitochondrial"/>
    <property type="match status" value="1"/>
</dbReference>
<keyword evidence="4" id="KW-0496">Mitochondrion</keyword>
<reference evidence="9" key="1">
    <citation type="submission" date="2020-06" db="EMBL/GenBank/DDBJ databases">
        <authorList>
            <person name="Ji K."/>
            <person name="Li J."/>
        </authorList>
    </citation>
    <scope>NUCLEOTIDE SEQUENCE</scope>
    <source>
        <strain evidence="9">JKM2019</strain>
        <tissue evidence="9">Whole body</tissue>
    </source>
</reference>
<dbReference type="InterPro" id="IPR012677">
    <property type="entry name" value="Nucleotide-bd_a/b_plait_sf"/>
</dbReference>
<comment type="caution">
    <text evidence="9">The sequence shown here is derived from an EMBL/GenBank/DDBJ whole genome shotgun (WGS) entry which is preliminary data.</text>
</comment>
<comment type="similarity">
    <text evidence="2">Belongs to the universal ribosomal protein uL23 family.</text>
</comment>
<sequence>MSTRWYPRYVRGNPQLRIFLPDFWMIVKKPEQPLPANKVLFKVPVQMTGYDVKNYLEKIYKIPVMQVKTRVVCGEIKRAKSTKPYLIKEDDYREAIVDLPKHVQFEYPDLYGGERVKLEDEIEKIEKQFEFIKKREKRRTFSENRHNVPGWFGV</sequence>
<dbReference type="PANTHER" id="PTHR12059">
    <property type="entry name" value="RIBOSOMAL PROTEIN L23-RELATED"/>
    <property type="match status" value="1"/>
</dbReference>
<evidence type="ECO:0000256" key="5">
    <source>
        <dbReference type="ARBA" id="ARBA00023274"/>
    </source>
</evidence>
<keyword evidence="3 9" id="KW-0689">Ribosomal protein</keyword>
<evidence type="ECO:0000256" key="8">
    <source>
        <dbReference type="ARBA" id="ARBA00041375"/>
    </source>
</evidence>
<evidence type="ECO:0000256" key="4">
    <source>
        <dbReference type="ARBA" id="ARBA00023128"/>
    </source>
</evidence>
<dbReference type="EMBL" id="SDOV01000001">
    <property type="protein sequence ID" value="KAH7646550.1"/>
    <property type="molecule type" value="Genomic_DNA"/>
</dbReference>
<evidence type="ECO:0000256" key="7">
    <source>
        <dbReference type="ARBA" id="ARBA00039977"/>
    </source>
</evidence>
<dbReference type="GO" id="GO:0005762">
    <property type="term" value="C:mitochondrial large ribosomal subunit"/>
    <property type="evidence" value="ECO:0007669"/>
    <property type="project" value="TreeGrafter"/>
</dbReference>
<comment type="subcellular location">
    <subcellularLocation>
        <location evidence="1">Mitochondrion</location>
    </subcellularLocation>
</comment>
<evidence type="ECO:0000256" key="3">
    <source>
        <dbReference type="ARBA" id="ARBA00022980"/>
    </source>
</evidence>
<dbReference type="PANTHER" id="PTHR12059:SF5">
    <property type="entry name" value="LARGE RIBOSOMAL SUBUNIT PROTEIN UL23M"/>
    <property type="match status" value="1"/>
</dbReference>
<keyword evidence="5" id="KW-0687">Ribonucleoprotein</keyword>
<dbReference type="Pfam" id="PF00276">
    <property type="entry name" value="Ribosomal_L23"/>
    <property type="match status" value="1"/>
</dbReference>
<dbReference type="Gene3D" id="3.30.70.330">
    <property type="match status" value="1"/>
</dbReference>
<dbReference type="AlphaFoldDB" id="A0A9D4PB04"/>
<reference evidence="9" key="2">
    <citation type="journal article" date="2021" name="World Allergy Organ. J.">
        <title>Chromosome-level assembly of Dermatophagoides farinae genome and transcriptome reveals two novel allergens Der f 37 and Der f 39.</title>
        <authorList>
            <person name="Chen J."/>
            <person name="Cai Z."/>
            <person name="Fan D."/>
            <person name="Hu J."/>
            <person name="Hou Y."/>
            <person name="He Y."/>
            <person name="Zhang Z."/>
            <person name="Zhao Z."/>
            <person name="Gao P."/>
            <person name="Hu W."/>
            <person name="Sun J."/>
            <person name="Li J."/>
            <person name="Ji K."/>
        </authorList>
    </citation>
    <scope>NUCLEOTIDE SEQUENCE</scope>
    <source>
        <strain evidence="9">JKM2019</strain>
    </source>
</reference>
<proteinExistence type="inferred from homology"/>